<evidence type="ECO:0000256" key="1">
    <source>
        <dbReference type="ARBA" id="ARBA00022898"/>
    </source>
</evidence>
<evidence type="ECO:0000313" key="3">
    <source>
        <dbReference type="EMBL" id="VEU41260.1"/>
    </source>
</evidence>
<dbReference type="Pfam" id="PF00266">
    <property type="entry name" value="Aminotran_5"/>
    <property type="match status" value="1"/>
</dbReference>
<name>A0A448ZGU4_9STRA</name>
<dbReference type="InterPro" id="IPR015422">
    <property type="entry name" value="PyrdxlP-dep_Trfase_small"/>
</dbReference>
<sequence>MMKSRSCFEAIGLLFSRLRVKNKGKDHEKIGNGRVRCDFSGNRSCGNATCDLVSDTEDVFARRPGHDNDESTFYYFNHASQAPLSPEVQRIGIEQIQASPWHDPNPNEMAHTSQARIRELFTKLIDGGCCDDIDEPIENGEVLKATTDGSRIAILPSTAFAITLAARNIIEGQRRQQRKYGNGDSYNPVSGRILVLQDQFDSAIYPWQQMCDESKGKLRLDIVEHPDENACPSVTSNGVRSNNGQGVIDGIGAPNGGWTQAVLQKLKSDDDHSIIAACLPPLHWSDGTLIDLEAIGAVCRHRNIPLVVDATQAVGIMACSVRKIRPVMLACSTHKWLRGPSGCCLAYISPEVQDDWIPLDFHGRGRDFEAGADSWDVSKNEMGPKGYPERYYADSRKFDSGGKANPFLLPMLRTAMEEVCKIDTGKAQIRLKTLMQPLFDWAVRNGHSIKLDPRAYHLIGIVLKDKTPEEMIEISKRLAEEKKIILAVRCGGFRVSSYLTNTEDDVRKLIEGLQDTVS</sequence>
<dbReference type="InterPro" id="IPR015421">
    <property type="entry name" value="PyrdxlP-dep_Trfase_major"/>
</dbReference>
<keyword evidence="1" id="KW-0663">Pyridoxal phosphate</keyword>
<dbReference type="AlphaFoldDB" id="A0A448ZGU4"/>
<feature type="domain" description="Aminotransferase class V" evidence="2">
    <location>
        <begin position="286"/>
        <end position="364"/>
    </location>
</feature>
<dbReference type="InterPro" id="IPR015424">
    <property type="entry name" value="PyrdxlP-dep_Trfase"/>
</dbReference>
<keyword evidence="4" id="KW-1185">Reference proteome</keyword>
<dbReference type="Gene3D" id="3.40.640.10">
    <property type="entry name" value="Type I PLP-dependent aspartate aminotransferase-like (Major domain)"/>
    <property type="match status" value="1"/>
</dbReference>
<dbReference type="EMBL" id="CAACVS010000336">
    <property type="protein sequence ID" value="VEU41260.1"/>
    <property type="molecule type" value="Genomic_DNA"/>
</dbReference>
<accession>A0A448ZGU4</accession>
<dbReference type="SUPFAM" id="SSF53383">
    <property type="entry name" value="PLP-dependent transferases"/>
    <property type="match status" value="1"/>
</dbReference>
<protein>
    <recommendedName>
        <fullName evidence="2">Aminotransferase class V domain-containing protein</fullName>
    </recommendedName>
</protein>
<dbReference type="Proteomes" id="UP000291116">
    <property type="component" value="Unassembled WGS sequence"/>
</dbReference>
<proteinExistence type="predicted"/>
<dbReference type="OrthoDB" id="43813at2759"/>
<gene>
    <name evidence="3" type="ORF">PSNMU_V1.4_AUG-EV-PASAV3_0080520</name>
</gene>
<reference evidence="3 4" key="1">
    <citation type="submission" date="2019-01" db="EMBL/GenBank/DDBJ databases">
        <authorList>
            <person name="Ferrante I. M."/>
        </authorList>
    </citation>
    <scope>NUCLEOTIDE SEQUENCE [LARGE SCALE GENOMIC DNA]</scope>
    <source>
        <strain evidence="3 4">B856</strain>
    </source>
</reference>
<dbReference type="InterPro" id="IPR000192">
    <property type="entry name" value="Aminotrans_V_dom"/>
</dbReference>
<organism evidence="3 4">
    <name type="scientific">Pseudo-nitzschia multistriata</name>
    <dbReference type="NCBI Taxonomy" id="183589"/>
    <lineage>
        <taxon>Eukaryota</taxon>
        <taxon>Sar</taxon>
        <taxon>Stramenopiles</taxon>
        <taxon>Ochrophyta</taxon>
        <taxon>Bacillariophyta</taxon>
        <taxon>Bacillariophyceae</taxon>
        <taxon>Bacillariophycidae</taxon>
        <taxon>Bacillariales</taxon>
        <taxon>Bacillariaceae</taxon>
        <taxon>Pseudo-nitzschia</taxon>
    </lineage>
</organism>
<dbReference type="PANTHER" id="PTHR43586">
    <property type="entry name" value="CYSTEINE DESULFURASE"/>
    <property type="match status" value="1"/>
</dbReference>
<evidence type="ECO:0000259" key="2">
    <source>
        <dbReference type="Pfam" id="PF00266"/>
    </source>
</evidence>
<dbReference type="Gene3D" id="3.90.1150.10">
    <property type="entry name" value="Aspartate Aminotransferase, domain 1"/>
    <property type="match status" value="1"/>
</dbReference>
<evidence type="ECO:0000313" key="4">
    <source>
        <dbReference type="Proteomes" id="UP000291116"/>
    </source>
</evidence>
<dbReference type="PANTHER" id="PTHR43586:SF8">
    <property type="entry name" value="CYSTEINE DESULFURASE 1, CHLOROPLASTIC"/>
    <property type="match status" value="1"/>
</dbReference>